<dbReference type="AlphaFoldDB" id="A0A9D4HD90"/>
<dbReference type="PROSITE" id="PS51257">
    <property type="entry name" value="PROKAR_LIPOPROTEIN"/>
    <property type="match status" value="1"/>
</dbReference>
<dbReference type="Proteomes" id="UP000828390">
    <property type="component" value="Unassembled WGS sequence"/>
</dbReference>
<proteinExistence type="predicted"/>
<keyword evidence="3" id="KW-1185">Reference proteome</keyword>
<keyword evidence="1" id="KW-0472">Membrane</keyword>
<sequence>MRFLATSCVSVAATSSGYVAAASSCSALATNCGSVAATSCRFVAARLFFVCKCAFWLLVAARLPLLVLALL</sequence>
<keyword evidence="1" id="KW-0812">Transmembrane</keyword>
<reference evidence="2" key="1">
    <citation type="journal article" date="2019" name="bioRxiv">
        <title>The Genome of the Zebra Mussel, Dreissena polymorpha: A Resource for Invasive Species Research.</title>
        <authorList>
            <person name="McCartney M.A."/>
            <person name="Auch B."/>
            <person name="Kono T."/>
            <person name="Mallez S."/>
            <person name="Zhang Y."/>
            <person name="Obille A."/>
            <person name="Becker A."/>
            <person name="Abrahante J.E."/>
            <person name="Garbe J."/>
            <person name="Badalamenti J.P."/>
            <person name="Herman A."/>
            <person name="Mangelson H."/>
            <person name="Liachko I."/>
            <person name="Sullivan S."/>
            <person name="Sone E.D."/>
            <person name="Koren S."/>
            <person name="Silverstein K.A.T."/>
            <person name="Beckman K.B."/>
            <person name="Gohl D.M."/>
        </authorList>
    </citation>
    <scope>NUCLEOTIDE SEQUENCE</scope>
    <source>
        <strain evidence="2">Duluth1</strain>
        <tissue evidence="2">Whole animal</tissue>
    </source>
</reference>
<comment type="caution">
    <text evidence="2">The sequence shown here is derived from an EMBL/GenBank/DDBJ whole genome shotgun (WGS) entry which is preliminary data.</text>
</comment>
<keyword evidence="1" id="KW-1133">Transmembrane helix</keyword>
<reference evidence="2" key="2">
    <citation type="submission" date="2020-11" db="EMBL/GenBank/DDBJ databases">
        <authorList>
            <person name="McCartney M.A."/>
            <person name="Auch B."/>
            <person name="Kono T."/>
            <person name="Mallez S."/>
            <person name="Becker A."/>
            <person name="Gohl D.M."/>
            <person name="Silverstein K.A.T."/>
            <person name="Koren S."/>
            <person name="Bechman K.B."/>
            <person name="Herman A."/>
            <person name="Abrahante J.E."/>
            <person name="Garbe J."/>
        </authorList>
    </citation>
    <scope>NUCLEOTIDE SEQUENCE</scope>
    <source>
        <strain evidence="2">Duluth1</strain>
        <tissue evidence="2">Whole animal</tissue>
    </source>
</reference>
<evidence type="ECO:0000313" key="2">
    <source>
        <dbReference type="EMBL" id="KAH3713578.1"/>
    </source>
</evidence>
<gene>
    <name evidence="2" type="ORF">DPMN_073370</name>
</gene>
<name>A0A9D4HD90_DREPO</name>
<feature type="transmembrane region" description="Helical" evidence="1">
    <location>
        <begin position="45"/>
        <end position="70"/>
    </location>
</feature>
<evidence type="ECO:0000256" key="1">
    <source>
        <dbReference type="SAM" id="Phobius"/>
    </source>
</evidence>
<protein>
    <submittedName>
        <fullName evidence="2">Uncharacterized protein</fullName>
    </submittedName>
</protein>
<evidence type="ECO:0000313" key="3">
    <source>
        <dbReference type="Proteomes" id="UP000828390"/>
    </source>
</evidence>
<organism evidence="2 3">
    <name type="scientific">Dreissena polymorpha</name>
    <name type="common">Zebra mussel</name>
    <name type="synonym">Mytilus polymorpha</name>
    <dbReference type="NCBI Taxonomy" id="45954"/>
    <lineage>
        <taxon>Eukaryota</taxon>
        <taxon>Metazoa</taxon>
        <taxon>Spiralia</taxon>
        <taxon>Lophotrochozoa</taxon>
        <taxon>Mollusca</taxon>
        <taxon>Bivalvia</taxon>
        <taxon>Autobranchia</taxon>
        <taxon>Heteroconchia</taxon>
        <taxon>Euheterodonta</taxon>
        <taxon>Imparidentia</taxon>
        <taxon>Neoheterodontei</taxon>
        <taxon>Myida</taxon>
        <taxon>Dreissenoidea</taxon>
        <taxon>Dreissenidae</taxon>
        <taxon>Dreissena</taxon>
    </lineage>
</organism>
<dbReference type="EMBL" id="JAIWYP010000014">
    <property type="protein sequence ID" value="KAH3713578.1"/>
    <property type="molecule type" value="Genomic_DNA"/>
</dbReference>
<accession>A0A9D4HD90</accession>